<feature type="compositionally biased region" description="Polar residues" evidence="1">
    <location>
        <begin position="629"/>
        <end position="662"/>
    </location>
</feature>
<keyword evidence="2" id="KW-1185">Reference proteome</keyword>
<dbReference type="AlphaFoldDB" id="A0A6I9UQW3"/>
<dbReference type="RefSeq" id="XP_011097083.1">
    <property type="nucleotide sequence ID" value="XM_011098781.2"/>
</dbReference>
<dbReference type="OrthoDB" id="1296610at2759"/>
<dbReference type="InParanoid" id="A0A6I9UQW3"/>
<gene>
    <name evidence="3" type="primary">LOC105176082</name>
</gene>
<dbReference type="GeneID" id="105176082"/>
<feature type="region of interest" description="Disordered" evidence="1">
    <location>
        <begin position="208"/>
        <end position="227"/>
    </location>
</feature>
<dbReference type="Proteomes" id="UP000504604">
    <property type="component" value="Linkage group LG13"/>
</dbReference>
<feature type="region of interest" description="Disordered" evidence="1">
    <location>
        <begin position="629"/>
        <end position="684"/>
    </location>
</feature>
<evidence type="ECO:0000313" key="3">
    <source>
        <dbReference type="RefSeq" id="XP_011097083.1"/>
    </source>
</evidence>
<dbReference type="KEGG" id="sind:105176082"/>
<feature type="region of interest" description="Disordered" evidence="1">
    <location>
        <begin position="569"/>
        <end position="617"/>
    </location>
</feature>
<organism evidence="2 3">
    <name type="scientific">Sesamum indicum</name>
    <name type="common">Oriental sesame</name>
    <name type="synonym">Sesamum orientale</name>
    <dbReference type="NCBI Taxonomy" id="4182"/>
    <lineage>
        <taxon>Eukaryota</taxon>
        <taxon>Viridiplantae</taxon>
        <taxon>Streptophyta</taxon>
        <taxon>Embryophyta</taxon>
        <taxon>Tracheophyta</taxon>
        <taxon>Spermatophyta</taxon>
        <taxon>Magnoliopsida</taxon>
        <taxon>eudicotyledons</taxon>
        <taxon>Gunneridae</taxon>
        <taxon>Pentapetalae</taxon>
        <taxon>asterids</taxon>
        <taxon>lamiids</taxon>
        <taxon>Lamiales</taxon>
        <taxon>Pedaliaceae</taxon>
        <taxon>Sesamum</taxon>
    </lineage>
</organism>
<feature type="region of interest" description="Disordered" evidence="1">
    <location>
        <begin position="739"/>
        <end position="776"/>
    </location>
</feature>
<evidence type="ECO:0000256" key="1">
    <source>
        <dbReference type="SAM" id="MobiDB-lite"/>
    </source>
</evidence>
<sequence>MDAKDIQSNLHALKRLYELLTKDGDTMPSTASDLLDEQARHLLKNLLDAAAKKVLTAHLEMIAGEVEAPRTVSQLQQPDELSEELPIPLPQSSIIAKDNSEEQLNCNIEKKEDGMDSTLLKEKRFSPQWNQAGSMEQSIQSVLASGPECRMKRCRLCQRNTVKQLGTIEEMQFCNVARNVNRFTDMQHQQNRESDLCLWNSKLRTEPLLSNKTDESESQKGRQTVLGSDASDVEYEDFSSDKIINSIGKRRNDEVDCLSKEASKAVEQIELCISALHLGVDHLNQSEESRNCVQEINSAGPALQTECGALPTVGVSQGEKSFMARDNLQFQRVEDSIRYLLHQVPSLTAEKINLPYLSLSPTSKPVRPTKTMWRQSTSSLSRGRGLALRNHVSGQLEESIGQGKFPPKKMNEIHDQNAKGITDKIGSRNWISTCDYFVPVPVHNVQNMSVALDPNETSCIAPRWPTTFSSASEMERPYQIHMAVEEAGGRRKLFQTYKPSDSYMNLNNSENIGFLDSRLNVTSTYHPPKIIGDSLLEMKPCQLLLRPGFHENHSDGQCMDGIPENKHKMTAARKSLHHQESEGTESYSSDWRSQQTRSRDSGSESNSDSEEYSLPDETRELQYVNSSMNTESGVSPVSYGTGSQSTSHTSNTDNEFYSSTSGDEAPEATSSSSSKSKGYPSCGQPICRHAGPKYLPGHSTLKKSGRGRIHISANGINHKKESGKWKRLKDKLAIIFHHHHHHHQHHHHHHDDEDDHGNDQMKMSDNTSLQKHKGKIINFKRKHEAYGERAIEKTRRSLIHDKNQQGNFHGLMEGLLRHVRHSKKSKQGKETVGPVAKGQHNMRKKTLKKSHWWQLLQHHRGAHLPNKTHLKLELDRTKKALPKLK</sequence>
<evidence type="ECO:0000313" key="2">
    <source>
        <dbReference type="Proteomes" id="UP000504604"/>
    </source>
</evidence>
<protein>
    <submittedName>
        <fullName evidence="3">Uncharacterized protein LOC105176082</fullName>
    </submittedName>
</protein>
<proteinExistence type="predicted"/>
<feature type="region of interest" description="Disordered" evidence="1">
    <location>
        <begin position="821"/>
        <end position="843"/>
    </location>
</feature>
<name>A0A6I9UQW3_SESIN</name>
<feature type="compositionally biased region" description="Polar residues" evidence="1">
    <location>
        <begin position="584"/>
        <end position="596"/>
    </location>
</feature>
<reference evidence="3" key="1">
    <citation type="submission" date="2025-08" db="UniProtKB">
        <authorList>
            <consortium name="RefSeq"/>
        </authorList>
    </citation>
    <scope>IDENTIFICATION</scope>
</reference>
<accession>A0A6I9UQW3</accession>
<feature type="compositionally biased region" description="Basic residues" evidence="1">
    <location>
        <begin position="739"/>
        <end position="749"/>
    </location>
</feature>